<feature type="region of interest" description="Disordered" evidence="1">
    <location>
        <begin position="45"/>
        <end position="109"/>
    </location>
</feature>
<proteinExistence type="predicted"/>
<evidence type="ECO:0000313" key="2">
    <source>
        <dbReference type="EMBL" id="MFC5885997.1"/>
    </source>
</evidence>
<protein>
    <submittedName>
        <fullName evidence="2">Uncharacterized protein</fullName>
    </submittedName>
</protein>
<feature type="compositionally biased region" description="Basic and acidic residues" evidence="1">
    <location>
        <begin position="91"/>
        <end position="105"/>
    </location>
</feature>
<name>A0ABW1EVN8_9ACTN</name>
<feature type="region of interest" description="Disordered" evidence="1">
    <location>
        <begin position="124"/>
        <end position="144"/>
    </location>
</feature>
<gene>
    <name evidence="2" type="ORF">ACFP0N_13570</name>
</gene>
<sequence>MSTRKRDAAAYRPRVGELVLDSRTGRTGIYMDTIGGEHYLRPEAGGREWTALPGRVGPAPDHAPGTAPAPGAAPALDAATEPDRAPGPGPAEDRGFRRESDHSPEKSALVAIKRKSAQEALRGILQGSWRIRNSGTPEAPSPGA</sequence>
<dbReference type="Proteomes" id="UP001596067">
    <property type="component" value="Unassembled WGS sequence"/>
</dbReference>
<organism evidence="2 3">
    <name type="scientific">Kitasatospora aburaviensis</name>
    <dbReference type="NCBI Taxonomy" id="67265"/>
    <lineage>
        <taxon>Bacteria</taxon>
        <taxon>Bacillati</taxon>
        <taxon>Actinomycetota</taxon>
        <taxon>Actinomycetes</taxon>
        <taxon>Kitasatosporales</taxon>
        <taxon>Streptomycetaceae</taxon>
        <taxon>Kitasatospora</taxon>
    </lineage>
</organism>
<keyword evidence="3" id="KW-1185">Reference proteome</keyword>
<dbReference type="RefSeq" id="WP_313765352.1">
    <property type="nucleotide sequence ID" value="NZ_BAAAVH010000002.1"/>
</dbReference>
<reference evidence="3" key="1">
    <citation type="journal article" date="2019" name="Int. J. Syst. Evol. Microbiol.">
        <title>The Global Catalogue of Microorganisms (GCM) 10K type strain sequencing project: providing services to taxonomists for standard genome sequencing and annotation.</title>
        <authorList>
            <consortium name="The Broad Institute Genomics Platform"/>
            <consortium name="The Broad Institute Genome Sequencing Center for Infectious Disease"/>
            <person name="Wu L."/>
            <person name="Ma J."/>
        </authorList>
    </citation>
    <scope>NUCLEOTIDE SEQUENCE [LARGE SCALE GENOMIC DNA]</scope>
    <source>
        <strain evidence="3">CGMCC 4.1469</strain>
    </source>
</reference>
<evidence type="ECO:0000256" key="1">
    <source>
        <dbReference type="SAM" id="MobiDB-lite"/>
    </source>
</evidence>
<accession>A0ABW1EVN8</accession>
<feature type="compositionally biased region" description="Low complexity" evidence="1">
    <location>
        <begin position="57"/>
        <end position="79"/>
    </location>
</feature>
<evidence type="ECO:0000313" key="3">
    <source>
        <dbReference type="Proteomes" id="UP001596067"/>
    </source>
</evidence>
<comment type="caution">
    <text evidence="2">The sequence shown here is derived from an EMBL/GenBank/DDBJ whole genome shotgun (WGS) entry which is preliminary data.</text>
</comment>
<dbReference type="EMBL" id="JBHSOD010000013">
    <property type="protein sequence ID" value="MFC5885997.1"/>
    <property type="molecule type" value="Genomic_DNA"/>
</dbReference>